<dbReference type="KEGG" id="vhl:BME96_13730"/>
<dbReference type="RefSeq" id="WP_060678472.1">
    <property type="nucleotide sequence ID" value="NZ_CP017962.1"/>
</dbReference>
<proteinExistence type="predicted"/>
<evidence type="ECO:0000313" key="1">
    <source>
        <dbReference type="EMBL" id="APC49191.1"/>
    </source>
</evidence>
<dbReference type="GeneID" id="71515467"/>
<reference evidence="1 2" key="1">
    <citation type="submission" date="2016-11" db="EMBL/GenBank/DDBJ databases">
        <title>Complete genome sequencing of Virgibacillus halodenitrificans PDB-F2.</title>
        <authorList>
            <person name="Sun Z."/>
            <person name="Zhou Y."/>
            <person name="Li H."/>
        </authorList>
    </citation>
    <scope>NUCLEOTIDE SEQUENCE [LARGE SCALE GENOMIC DNA]</scope>
    <source>
        <strain evidence="1 2">PDB-F2</strain>
    </source>
</reference>
<gene>
    <name evidence="1" type="ORF">BME96_13730</name>
</gene>
<dbReference type="EMBL" id="CP017962">
    <property type="protein sequence ID" value="APC49191.1"/>
    <property type="molecule type" value="Genomic_DNA"/>
</dbReference>
<organism evidence="1 2">
    <name type="scientific">Virgibacillus halodenitrificans</name>
    <name type="common">Bacillus halodenitrificans</name>
    <dbReference type="NCBI Taxonomy" id="1482"/>
    <lineage>
        <taxon>Bacteria</taxon>
        <taxon>Bacillati</taxon>
        <taxon>Bacillota</taxon>
        <taxon>Bacilli</taxon>
        <taxon>Bacillales</taxon>
        <taxon>Bacillaceae</taxon>
        <taxon>Virgibacillus</taxon>
    </lineage>
</organism>
<evidence type="ECO:0000313" key="2">
    <source>
        <dbReference type="Proteomes" id="UP000182945"/>
    </source>
</evidence>
<name>A0AAC9J0A6_VIRHA</name>
<sequence length="187" mass="21845">MNTFAQAPICPKCKTRQTYIIDPDNRSNQALPPKTQFEPVIEGNKEYYCMGCGNIWTKYEGRKPYQKIKSIYAYIGGYSGPGFQIRVNIEQKKLSYTSFLFNDNVDKEHRKIPSDYEIKAFLSELYECSFLNWADRYDDFCVLDGTSWRIEIELDTHCDIKLGSNHYPATWKKFCKAVANLSGREFY</sequence>
<protein>
    <submittedName>
        <fullName evidence="1">Uncharacterized protein</fullName>
    </submittedName>
</protein>
<dbReference type="Proteomes" id="UP000182945">
    <property type="component" value="Chromosome"/>
</dbReference>
<dbReference type="AlphaFoldDB" id="A0AAC9J0A6"/>
<accession>A0AAC9J0A6</accession>